<dbReference type="GO" id="GO:0005247">
    <property type="term" value="F:voltage-gated chloride channel activity"/>
    <property type="evidence" value="ECO:0007669"/>
    <property type="project" value="InterPro"/>
</dbReference>
<evidence type="ECO:0000256" key="1">
    <source>
        <dbReference type="ARBA" id="ARBA00004141"/>
    </source>
</evidence>
<evidence type="ECO:0000256" key="7">
    <source>
        <dbReference type="ARBA" id="ARBA00023173"/>
    </source>
</evidence>
<reference evidence="9" key="1">
    <citation type="submission" date="2019-03" db="EMBL/GenBank/DDBJ databases">
        <authorList>
            <person name="Mank J."/>
            <person name="Almeida P."/>
        </authorList>
    </citation>
    <scope>NUCLEOTIDE SEQUENCE</scope>
    <source>
        <strain evidence="9">78183</strain>
    </source>
</reference>
<dbReference type="PRINTS" id="PR01120">
    <property type="entry name" value="CLCHANNELPLT"/>
</dbReference>
<keyword evidence="7" id="KW-0406">Ion transport</keyword>
<keyword evidence="6 8" id="KW-0472">Membrane</keyword>
<proteinExistence type="predicted"/>
<dbReference type="GO" id="GO:0034707">
    <property type="term" value="C:chloride channel complex"/>
    <property type="evidence" value="ECO:0007669"/>
    <property type="project" value="UniProtKB-KW"/>
</dbReference>
<dbReference type="Pfam" id="PF00654">
    <property type="entry name" value="Voltage_CLC"/>
    <property type="match status" value="1"/>
</dbReference>
<name>A0A6N2KKH8_SALVM</name>
<accession>A0A6N2KKH8</accession>
<dbReference type="InterPro" id="IPR001807">
    <property type="entry name" value="ClC"/>
</dbReference>
<organism evidence="9">
    <name type="scientific">Salix viminalis</name>
    <name type="common">Common osier</name>
    <name type="synonym">Basket willow</name>
    <dbReference type="NCBI Taxonomy" id="40686"/>
    <lineage>
        <taxon>Eukaryota</taxon>
        <taxon>Viridiplantae</taxon>
        <taxon>Streptophyta</taxon>
        <taxon>Embryophyta</taxon>
        <taxon>Tracheophyta</taxon>
        <taxon>Spermatophyta</taxon>
        <taxon>Magnoliopsida</taxon>
        <taxon>eudicotyledons</taxon>
        <taxon>Gunneridae</taxon>
        <taxon>Pentapetalae</taxon>
        <taxon>rosids</taxon>
        <taxon>fabids</taxon>
        <taxon>Malpighiales</taxon>
        <taxon>Salicaceae</taxon>
        <taxon>Saliceae</taxon>
        <taxon>Salix</taxon>
    </lineage>
</organism>
<dbReference type="InterPro" id="IPR051280">
    <property type="entry name" value="Cl-channel/antiporter"/>
</dbReference>
<dbReference type="Gene3D" id="1.10.3080.10">
    <property type="entry name" value="Clc chloride channel"/>
    <property type="match status" value="1"/>
</dbReference>
<dbReference type="GO" id="GO:0009705">
    <property type="term" value="C:plant-type vacuole membrane"/>
    <property type="evidence" value="ECO:0007669"/>
    <property type="project" value="TreeGrafter"/>
</dbReference>
<dbReference type="InterPro" id="IPR002251">
    <property type="entry name" value="Cl_channel_pln"/>
</dbReference>
<evidence type="ECO:0000256" key="5">
    <source>
        <dbReference type="ARBA" id="ARBA00023122"/>
    </source>
</evidence>
<evidence type="ECO:0000313" key="9">
    <source>
        <dbReference type="EMBL" id="VFU28196.1"/>
    </source>
</evidence>
<dbReference type="AlphaFoldDB" id="A0A6N2KKH8"/>
<evidence type="ECO:0008006" key="10">
    <source>
        <dbReference type="Google" id="ProtNLM"/>
    </source>
</evidence>
<dbReference type="PANTHER" id="PTHR11689:SF92">
    <property type="entry name" value="CHLORIDE CHANNEL-LIKE PROTEIN CLC-G-RELATED"/>
    <property type="match status" value="1"/>
</dbReference>
<feature type="transmembrane region" description="Helical" evidence="8">
    <location>
        <begin position="115"/>
        <end position="135"/>
    </location>
</feature>
<evidence type="ECO:0000256" key="4">
    <source>
        <dbReference type="ARBA" id="ARBA00022989"/>
    </source>
</evidence>
<keyword evidence="7" id="KW-0813">Transport</keyword>
<keyword evidence="4 8" id="KW-1133">Transmembrane helix</keyword>
<comment type="subcellular location">
    <subcellularLocation>
        <location evidence="1">Membrane</location>
        <topology evidence="1">Multi-pass membrane protein</topology>
    </subcellularLocation>
</comment>
<dbReference type="EMBL" id="CAADRP010000446">
    <property type="protein sequence ID" value="VFU28196.1"/>
    <property type="molecule type" value="Genomic_DNA"/>
</dbReference>
<evidence type="ECO:0000256" key="3">
    <source>
        <dbReference type="ARBA" id="ARBA00022737"/>
    </source>
</evidence>
<keyword evidence="3" id="KW-0677">Repeat</keyword>
<protein>
    <recommendedName>
        <fullName evidence="10">Chloride channel protein</fullName>
    </recommendedName>
</protein>
<feature type="transmembrane region" description="Helical" evidence="8">
    <location>
        <begin position="71"/>
        <end position="95"/>
    </location>
</feature>
<dbReference type="InterPro" id="IPR014743">
    <property type="entry name" value="Cl-channel_core"/>
</dbReference>
<evidence type="ECO:0000256" key="6">
    <source>
        <dbReference type="ARBA" id="ARBA00023136"/>
    </source>
</evidence>
<evidence type="ECO:0000256" key="2">
    <source>
        <dbReference type="ARBA" id="ARBA00022692"/>
    </source>
</evidence>
<keyword evidence="7" id="KW-0407">Ion channel</keyword>
<gene>
    <name evidence="9" type="ORF">SVIM_LOCUS92313</name>
</gene>
<keyword evidence="7" id="KW-0868">Chloride</keyword>
<keyword evidence="5" id="KW-0129">CBS domain</keyword>
<dbReference type="PANTHER" id="PTHR11689">
    <property type="entry name" value="CHLORIDE CHANNEL PROTEIN CLC FAMILY MEMBER"/>
    <property type="match status" value="1"/>
</dbReference>
<keyword evidence="2 8" id="KW-0812">Transmembrane</keyword>
<keyword evidence="7" id="KW-0869">Chloride channel</keyword>
<sequence>MKKWYVFFFNINVNIFSCRWRSALLWRSFFTTAVVAIVLRALIDFCLSGKCGLFGKGGLIMFDVYSESVTYHLIDVLPVLTLGAIGGILGSLYNFLLDKVLRIYSRINEVLFTKFYLLVPFPFSLPVFFLDYHGLPHVNPVHLMHQKLVQQ</sequence>
<evidence type="ECO:0000256" key="8">
    <source>
        <dbReference type="SAM" id="Phobius"/>
    </source>
</evidence>
<feature type="transmembrane region" description="Helical" evidence="8">
    <location>
        <begin position="24"/>
        <end position="43"/>
    </location>
</feature>
<dbReference type="SUPFAM" id="SSF81340">
    <property type="entry name" value="Clc chloride channel"/>
    <property type="match status" value="1"/>
</dbReference>